<evidence type="ECO:0000313" key="1">
    <source>
        <dbReference type="EMBL" id="CAD8127870.1"/>
    </source>
</evidence>
<sequence>MGVCCSSVNYTYTTFQGFNDNVYSQFLKSFQEQHDSGDFSLLGNFKIFNEFLRLQQRANPIEIGIIKWEICFALITRTKMIGTQQEWINFISNQQDYQEALDLFKDQEFQKNNQEETHPNWQLLISQFNLIMMNLEQSNLQYNLFEQTYAYLQDQIVELQV</sequence>
<comment type="caution">
    <text evidence="1">The sequence shown here is derived from an EMBL/GenBank/DDBJ whole genome shotgun (WGS) entry which is preliminary data.</text>
</comment>
<dbReference type="AlphaFoldDB" id="A0A8S1RL51"/>
<keyword evidence="3" id="KW-1185">Reference proteome</keyword>
<reference evidence="1" key="1">
    <citation type="submission" date="2021-01" db="EMBL/GenBank/DDBJ databases">
        <authorList>
            <consortium name="Genoscope - CEA"/>
            <person name="William W."/>
        </authorList>
    </citation>
    <scope>NUCLEOTIDE SEQUENCE</scope>
</reference>
<dbReference type="EMBL" id="CAJJDN010000180">
    <property type="protein sequence ID" value="CAD8127870.1"/>
    <property type="molecule type" value="Genomic_DNA"/>
</dbReference>
<evidence type="ECO:0000313" key="3">
    <source>
        <dbReference type="Proteomes" id="UP000692954"/>
    </source>
</evidence>
<gene>
    <name evidence="1" type="ORF">PSON_ATCC_30995.1.T1800091</name>
    <name evidence="2" type="ORF">PSON_ATCC_30995.1.T1800092</name>
</gene>
<accession>A0A8S1RL51</accession>
<name>A0A8S1RL51_9CILI</name>
<proteinExistence type="predicted"/>
<protein>
    <submittedName>
        <fullName evidence="1">Uncharacterized protein</fullName>
    </submittedName>
</protein>
<evidence type="ECO:0000313" key="2">
    <source>
        <dbReference type="EMBL" id="CAD8127871.1"/>
    </source>
</evidence>
<organism evidence="1 3">
    <name type="scientific">Paramecium sonneborni</name>
    <dbReference type="NCBI Taxonomy" id="65129"/>
    <lineage>
        <taxon>Eukaryota</taxon>
        <taxon>Sar</taxon>
        <taxon>Alveolata</taxon>
        <taxon>Ciliophora</taxon>
        <taxon>Intramacronucleata</taxon>
        <taxon>Oligohymenophorea</taxon>
        <taxon>Peniculida</taxon>
        <taxon>Parameciidae</taxon>
        <taxon>Paramecium</taxon>
    </lineage>
</organism>
<dbReference type="Proteomes" id="UP000692954">
    <property type="component" value="Unassembled WGS sequence"/>
</dbReference>
<dbReference type="EMBL" id="CAJJDN010000180">
    <property type="protein sequence ID" value="CAD8127871.1"/>
    <property type="molecule type" value="Genomic_DNA"/>
</dbReference>